<name>A0A9Q7ADG0_9BACT</name>
<dbReference type="Proteomes" id="UP000671879">
    <property type="component" value="Chromosome"/>
</dbReference>
<dbReference type="KEGG" id="aram:KAR29_13740"/>
<evidence type="ECO:0000256" key="1">
    <source>
        <dbReference type="ARBA" id="ARBA00006432"/>
    </source>
</evidence>
<dbReference type="Gene3D" id="3.40.50.12780">
    <property type="entry name" value="N-terminal domain of ligase-like"/>
    <property type="match status" value="1"/>
</dbReference>
<organism evidence="5 6">
    <name type="scientific">Aminithiophilus ramosus</name>
    <dbReference type="NCBI Taxonomy" id="3029084"/>
    <lineage>
        <taxon>Bacteria</taxon>
        <taxon>Thermotogati</taxon>
        <taxon>Synergistota</taxon>
        <taxon>Synergistia</taxon>
        <taxon>Synergistales</taxon>
        <taxon>Aminithiophilaceae</taxon>
        <taxon>Aminithiophilus</taxon>
    </lineage>
</organism>
<dbReference type="GO" id="GO:0006631">
    <property type="term" value="P:fatty acid metabolic process"/>
    <property type="evidence" value="ECO:0007669"/>
    <property type="project" value="TreeGrafter"/>
</dbReference>
<sequence length="500" mass="53753">MTERLERTVFARLEAMGDVPLLWWKGEWWSVPRFLDRTRSCIETLERGGFGEGQRLAFMVPNSPLSLSLSLAAWSLGGSVAPLNPLGGGDLLLSTLKTLEPSLLVLPDSADQASLSASSGLPVALASLEGLLPPMTCRGGRRGAPSLAVTYSTSGTTGRPKIVPLSHANLLDNVGTALAFITALGPDETILNALPNFHAFGFGLCSVLPLVAGYRQIVLPSFLPVADALDALDAAQGTVVLAVPTMISLLCAAAARTGRAPKSLRTLLVGGDKVPLGLDEKARTHLGLPILEGYGLTECSPLVAVNRSYATRRLGTVGPVIPGYVYEVRDDEGRVLPEGSEGVLWLKGPSITEGYCDNPETTEQRFRDGWFDTGDVVRLDDGCLTLLDRATDLIIVGGFNVYPQEVESVLLQHPAVREVSVIGSPNATSGEVPKAFVVLQEGMDPPGERELLRFCRERLAHFKTPRKIAFVGELPRSPLGKVLRRVLRDEERRRAERGRG</sequence>
<keyword evidence="6" id="KW-1185">Reference proteome</keyword>
<evidence type="ECO:0000256" key="2">
    <source>
        <dbReference type="ARBA" id="ARBA00022598"/>
    </source>
</evidence>
<feature type="domain" description="AMP-dependent synthetase/ligase" evidence="3">
    <location>
        <begin position="16"/>
        <end position="355"/>
    </location>
</feature>
<dbReference type="SUPFAM" id="SSF56801">
    <property type="entry name" value="Acetyl-CoA synthetase-like"/>
    <property type="match status" value="1"/>
</dbReference>
<feature type="domain" description="AMP-binding enzyme C-terminal" evidence="4">
    <location>
        <begin position="405"/>
        <end position="481"/>
    </location>
</feature>
<evidence type="ECO:0000259" key="3">
    <source>
        <dbReference type="Pfam" id="PF00501"/>
    </source>
</evidence>
<evidence type="ECO:0000313" key="6">
    <source>
        <dbReference type="Proteomes" id="UP000671879"/>
    </source>
</evidence>
<dbReference type="Gene3D" id="3.30.300.30">
    <property type="match status" value="1"/>
</dbReference>
<dbReference type="AlphaFoldDB" id="A0A9Q7ADG0"/>
<dbReference type="RefSeq" id="WP_274373567.1">
    <property type="nucleotide sequence ID" value="NZ_CP072943.1"/>
</dbReference>
<comment type="similarity">
    <text evidence="1">Belongs to the ATP-dependent AMP-binding enzyme family.</text>
</comment>
<dbReference type="PANTHER" id="PTHR43201">
    <property type="entry name" value="ACYL-COA SYNTHETASE"/>
    <property type="match status" value="1"/>
</dbReference>
<reference evidence="6" key="1">
    <citation type="submission" date="2021-04" db="EMBL/GenBank/DDBJ databases">
        <title>A novel Synergistetes isolate from a pyrite-forming mixed culture.</title>
        <authorList>
            <person name="Bunk B."/>
            <person name="Sproer C."/>
            <person name="Spring S."/>
            <person name="Pester M."/>
        </authorList>
    </citation>
    <scope>NUCLEOTIDE SEQUENCE [LARGE SCALE GENOMIC DNA]</scope>
    <source>
        <strain evidence="6">J.5.4.2-T.3.5.2</strain>
    </source>
</reference>
<accession>A0A9Q7ADG0</accession>
<dbReference type="InterPro" id="IPR025110">
    <property type="entry name" value="AMP-bd_C"/>
</dbReference>
<gene>
    <name evidence="5" type="ORF">KAR29_13740</name>
</gene>
<dbReference type="Pfam" id="PF00501">
    <property type="entry name" value="AMP-binding"/>
    <property type="match status" value="1"/>
</dbReference>
<evidence type="ECO:0000313" key="5">
    <source>
        <dbReference type="EMBL" id="QTX32339.1"/>
    </source>
</evidence>
<dbReference type="FunFam" id="3.30.300.30:FF:000008">
    <property type="entry name" value="2,3-dihydroxybenzoate-AMP ligase"/>
    <property type="match status" value="1"/>
</dbReference>
<dbReference type="Pfam" id="PF13193">
    <property type="entry name" value="AMP-binding_C"/>
    <property type="match status" value="1"/>
</dbReference>
<proteinExistence type="inferred from homology"/>
<dbReference type="EMBL" id="CP072943">
    <property type="protein sequence ID" value="QTX32339.1"/>
    <property type="molecule type" value="Genomic_DNA"/>
</dbReference>
<protein>
    <submittedName>
        <fullName evidence="5">AMP-binding protein</fullName>
    </submittedName>
</protein>
<dbReference type="InterPro" id="IPR000873">
    <property type="entry name" value="AMP-dep_synth/lig_dom"/>
</dbReference>
<dbReference type="InterPro" id="IPR042099">
    <property type="entry name" value="ANL_N_sf"/>
</dbReference>
<dbReference type="InterPro" id="IPR045851">
    <property type="entry name" value="AMP-bd_C_sf"/>
</dbReference>
<evidence type="ECO:0000259" key="4">
    <source>
        <dbReference type="Pfam" id="PF13193"/>
    </source>
</evidence>
<dbReference type="PANTHER" id="PTHR43201:SF32">
    <property type="entry name" value="2-SUCCINYLBENZOATE--COA LIGASE, CHLOROPLASTIC_PEROXISOMAL"/>
    <property type="match status" value="1"/>
</dbReference>
<dbReference type="GO" id="GO:0031956">
    <property type="term" value="F:medium-chain fatty acid-CoA ligase activity"/>
    <property type="evidence" value="ECO:0007669"/>
    <property type="project" value="TreeGrafter"/>
</dbReference>
<keyword evidence="2" id="KW-0436">Ligase</keyword>